<organism evidence="1 2">
    <name type="scientific">Haematococcus lacustris</name>
    <name type="common">Green alga</name>
    <name type="synonym">Haematococcus pluvialis</name>
    <dbReference type="NCBI Taxonomy" id="44745"/>
    <lineage>
        <taxon>Eukaryota</taxon>
        <taxon>Viridiplantae</taxon>
        <taxon>Chlorophyta</taxon>
        <taxon>core chlorophytes</taxon>
        <taxon>Chlorophyceae</taxon>
        <taxon>CS clade</taxon>
        <taxon>Chlamydomonadales</taxon>
        <taxon>Haematococcaceae</taxon>
        <taxon>Haematococcus</taxon>
    </lineage>
</organism>
<sequence length="150" mass="15321">MAAAMAQPNKVAGPGTPAGYAPVVVDHAARYQPDSLAAELDPHGSLLAHSRDKEPRPALCEWCQASDHTVGSCPVWLLLAPSATSPPPTSPVPGAERTQQLDPAANAAGHMAKKMKVSGTSAASARKDDASAAVAAVWAASLVVPDLAWD</sequence>
<proteinExistence type="predicted"/>
<reference evidence="1 2" key="1">
    <citation type="submission" date="2020-02" db="EMBL/GenBank/DDBJ databases">
        <title>Draft genome sequence of Haematococcus lacustris strain NIES-144.</title>
        <authorList>
            <person name="Morimoto D."/>
            <person name="Nakagawa S."/>
            <person name="Yoshida T."/>
            <person name="Sawayama S."/>
        </authorList>
    </citation>
    <scope>NUCLEOTIDE SEQUENCE [LARGE SCALE GENOMIC DNA]</scope>
    <source>
        <strain evidence="1 2">NIES-144</strain>
    </source>
</reference>
<accession>A0A699YTE6</accession>
<gene>
    <name evidence="1" type="ORF">HaLaN_04819</name>
</gene>
<protein>
    <submittedName>
        <fullName evidence="1">Uncharacterized protein</fullName>
    </submittedName>
</protein>
<keyword evidence="2" id="KW-1185">Reference proteome</keyword>
<comment type="caution">
    <text evidence="1">The sequence shown here is derived from an EMBL/GenBank/DDBJ whole genome shotgun (WGS) entry which is preliminary data.</text>
</comment>
<evidence type="ECO:0000313" key="1">
    <source>
        <dbReference type="EMBL" id="GFH09639.1"/>
    </source>
</evidence>
<dbReference type="AlphaFoldDB" id="A0A699YTE6"/>
<dbReference type="EMBL" id="BLLF01000250">
    <property type="protein sequence ID" value="GFH09639.1"/>
    <property type="molecule type" value="Genomic_DNA"/>
</dbReference>
<name>A0A699YTE6_HAELA</name>
<dbReference type="Proteomes" id="UP000485058">
    <property type="component" value="Unassembled WGS sequence"/>
</dbReference>
<evidence type="ECO:0000313" key="2">
    <source>
        <dbReference type="Proteomes" id="UP000485058"/>
    </source>
</evidence>